<evidence type="ECO:0000313" key="1">
    <source>
        <dbReference type="EMBL" id="CAK8673670.1"/>
    </source>
</evidence>
<dbReference type="Proteomes" id="UP001642483">
    <property type="component" value="Unassembled WGS sequence"/>
</dbReference>
<proteinExistence type="predicted"/>
<gene>
    <name evidence="1" type="ORF">CVLEPA_LOCUS3435</name>
</gene>
<name>A0ABP0F1V7_CLALP</name>
<comment type="caution">
    <text evidence="1">The sequence shown here is derived from an EMBL/GenBank/DDBJ whole genome shotgun (WGS) entry which is preliminary data.</text>
</comment>
<reference evidence="1 2" key="1">
    <citation type="submission" date="2024-02" db="EMBL/GenBank/DDBJ databases">
        <authorList>
            <person name="Daric V."/>
            <person name="Darras S."/>
        </authorList>
    </citation>
    <scope>NUCLEOTIDE SEQUENCE [LARGE SCALE GENOMIC DNA]</scope>
</reference>
<accession>A0ABP0F1V7</accession>
<dbReference type="EMBL" id="CAWYQH010000002">
    <property type="protein sequence ID" value="CAK8673670.1"/>
    <property type="molecule type" value="Genomic_DNA"/>
</dbReference>
<organism evidence="1 2">
    <name type="scientific">Clavelina lepadiformis</name>
    <name type="common">Light-bulb sea squirt</name>
    <name type="synonym">Ascidia lepadiformis</name>
    <dbReference type="NCBI Taxonomy" id="159417"/>
    <lineage>
        <taxon>Eukaryota</taxon>
        <taxon>Metazoa</taxon>
        <taxon>Chordata</taxon>
        <taxon>Tunicata</taxon>
        <taxon>Ascidiacea</taxon>
        <taxon>Aplousobranchia</taxon>
        <taxon>Clavelinidae</taxon>
        <taxon>Clavelina</taxon>
    </lineage>
</organism>
<protein>
    <submittedName>
        <fullName evidence="1">Uncharacterized protein</fullName>
    </submittedName>
</protein>
<evidence type="ECO:0000313" key="2">
    <source>
        <dbReference type="Proteomes" id="UP001642483"/>
    </source>
</evidence>
<sequence length="104" mass="12289">MTQMTSEKEATVILAESERPLERFWTKVKSDNRTANKIFWKTIRKLRNKRSSTANSVKNQQGGLTKKYDILGGWREYFKDPLNSVAETPTDTQTIFFRRRKYSH</sequence>
<keyword evidence="2" id="KW-1185">Reference proteome</keyword>